<proteinExistence type="predicted"/>
<organism evidence="1 2">
    <name type="scientific">Helicobacter mastomyrinus</name>
    <dbReference type="NCBI Taxonomy" id="287948"/>
    <lineage>
        <taxon>Bacteria</taxon>
        <taxon>Pseudomonadati</taxon>
        <taxon>Campylobacterota</taxon>
        <taxon>Epsilonproteobacteria</taxon>
        <taxon>Campylobacterales</taxon>
        <taxon>Helicobacteraceae</taxon>
        <taxon>Helicobacter</taxon>
    </lineage>
</organism>
<dbReference type="RefSeq" id="WP_343353244.1">
    <property type="nucleotide sequence ID" value="NZ_CP145316.1"/>
</dbReference>
<evidence type="ECO:0000313" key="1">
    <source>
        <dbReference type="EMBL" id="XAM17597.1"/>
    </source>
</evidence>
<gene>
    <name evidence="1" type="ORF">V3I05_07870</name>
</gene>
<name>A0ABZ3F634_9HELI</name>
<protein>
    <submittedName>
        <fullName evidence="1">Baseplate J/gp47 family protein</fullName>
    </submittedName>
</protein>
<sequence>MKMPTFLKPLDFEKEREAIIQDFSSKLKVQKDIDYEPLISDDYNILISCILYRLGLKIDEINFIIANNYLEYASGDFLDELVKLLGLKRFNGSNPIAKIKIICKQDTFISKGSKFVSKEGVIAYAIADYELSAESENEILAQSDTQGEWETTILEINNPLITDISMMSEFIMYEKGEDDEALKKRFLNALASFSTAGSKESYTHYALVEGVGKVKAFSPSKGVVKIVYYGDNEASESLIRDNLQGNIPLTDKVVIEKLEPTIIDLNIRLTLSKEADYSLITQSIIDKIQTFFNSIEIGQEVALNKVISLCFVSPNVLNAQVESFESIKEDSIYQLRTIHIEKT</sequence>
<evidence type="ECO:0000313" key="2">
    <source>
        <dbReference type="Proteomes" id="UP001434737"/>
    </source>
</evidence>
<dbReference type="Proteomes" id="UP001434737">
    <property type="component" value="Chromosome"/>
</dbReference>
<accession>A0ABZ3F634</accession>
<reference evidence="1 2" key="1">
    <citation type="submission" date="2024-02" db="EMBL/GenBank/DDBJ databases">
        <title>Genome and pathogenicity analysis of Helicobacter mastomyrinus isolated from mice.</title>
        <authorList>
            <person name="Zhu L."/>
        </authorList>
    </citation>
    <scope>NUCLEOTIDE SEQUENCE [LARGE SCALE GENOMIC DNA]</scope>
    <source>
        <strain evidence="1 2">Hm-17</strain>
    </source>
</reference>
<dbReference type="EMBL" id="CP145316">
    <property type="protein sequence ID" value="XAM17597.1"/>
    <property type="molecule type" value="Genomic_DNA"/>
</dbReference>
<keyword evidence="2" id="KW-1185">Reference proteome</keyword>